<dbReference type="AlphaFoldDB" id="A0A4R8DVX9"/>
<feature type="transmembrane region" description="Helical" evidence="1">
    <location>
        <begin position="320"/>
        <end position="338"/>
    </location>
</feature>
<feature type="transmembrane region" description="Helical" evidence="1">
    <location>
        <begin position="188"/>
        <end position="207"/>
    </location>
</feature>
<feature type="transmembrane region" description="Helical" evidence="1">
    <location>
        <begin position="219"/>
        <end position="241"/>
    </location>
</feature>
<keyword evidence="2" id="KW-0012">Acyltransferase</keyword>
<feature type="transmembrane region" description="Helical" evidence="1">
    <location>
        <begin position="46"/>
        <end position="66"/>
    </location>
</feature>
<dbReference type="OrthoDB" id="9788724at2"/>
<organism evidence="2 3">
    <name type="scientific">Dinghuibacter silviterrae</name>
    <dbReference type="NCBI Taxonomy" id="1539049"/>
    <lineage>
        <taxon>Bacteria</taxon>
        <taxon>Pseudomonadati</taxon>
        <taxon>Bacteroidota</taxon>
        <taxon>Chitinophagia</taxon>
        <taxon>Chitinophagales</taxon>
        <taxon>Chitinophagaceae</taxon>
        <taxon>Dinghuibacter</taxon>
    </lineage>
</organism>
<feature type="transmembrane region" description="Helical" evidence="1">
    <location>
        <begin position="111"/>
        <end position="127"/>
    </location>
</feature>
<gene>
    <name evidence="2" type="ORF">EDB95_3427</name>
</gene>
<keyword evidence="1" id="KW-0472">Membrane</keyword>
<feature type="transmembrane region" description="Helical" evidence="1">
    <location>
        <begin position="248"/>
        <end position="269"/>
    </location>
</feature>
<name>A0A4R8DVX9_9BACT</name>
<keyword evidence="1" id="KW-1133">Transmembrane helix</keyword>
<keyword evidence="3" id="KW-1185">Reference proteome</keyword>
<feature type="transmembrane region" description="Helical" evidence="1">
    <location>
        <begin position="164"/>
        <end position="183"/>
    </location>
</feature>
<comment type="caution">
    <text evidence="2">The sequence shown here is derived from an EMBL/GenBank/DDBJ whole genome shotgun (WGS) entry which is preliminary data.</text>
</comment>
<feature type="transmembrane region" description="Helical" evidence="1">
    <location>
        <begin position="78"/>
        <end position="99"/>
    </location>
</feature>
<dbReference type="RefSeq" id="WP_133994986.1">
    <property type="nucleotide sequence ID" value="NZ_SODV01000001.1"/>
</dbReference>
<reference evidence="2 3" key="1">
    <citation type="submission" date="2019-03" db="EMBL/GenBank/DDBJ databases">
        <title>Genomic Encyclopedia of Type Strains, Phase IV (KMG-IV): sequencing the most valuable type-strain genomes for metagenomic binning, comparative biology and taxonomic classification.</title>
        <authorList>
            <person name="Goeker M."/>
        </authorList>
    </citation>
    <scope>NUCLEOTIDE SEQUENCE [LARGE SCALE GENOMIC DNA]</scope>
    <source>
        <strain evidence="2 3">DSM 100059</strain>
    </source>
</reference>
<protein>
    <submittedName>
        <fullName evidence="2">Putative acyltransferase</fullName>
    </submittedName>
</protein>
<feature type="transmembrane region" description="Helical" evidence="1">
    <location>
        <begin position="281"/>
        <end position="300"/>
    </location>
</feature>
<feature type="transmembrane region" description="Helical" evidence="1">
    <location>
        <begin position="350"/>
        <end position="368"/>
    </location>
</feature>
<evidence type="ECO:0000256" key="1">
    <source>
        <dbReference type="SAM" id="Phobius"/>
    </source>
</evidence>
<dbReference type="Proteomes" id="UP000294498">
    <property type="component" value="Unassembled WGS sequence"/>
</dbReference>
<dbReference type="PANTHER" id="PTHR31061:SF24">
    <property type="entry name" value="LD22376P"/>
    <property type="match status" value="1"/>
</dbReference>
<dbReference type="GO" id="GO:0016746">
    <property type="term" value="F:acyltransferase activity"/>
    <property type="evidence" value="ECO:0007669"/>
    <property type="project" value="UniProtKB-KW"/>
</dbReference>
<accession>A0A4R8DVX9</accession>
<dbReference type="PANTHER" id="PTHR31061">
    <property type="entry name" value="LD22376P"/>
    <property type="match status" value="1"/>
</dbReference>
<proteinExistence type="predicted"/>
<dbReference type="EMBL" id="SODV01000001">
    <property type="protein sequence ID" value="TDX02369.1"/>
    <property type="molecule type" value="Genomic_DNA"/>
</dbReference>
<sequence>MYKTRLGSIDVFRALTMYLMVFVNDLDPIPGVPEWIKHVGRNTDGLGFADTIFPAFLFIVGLSIPLALDNRIQKGKPVVVHVLLRGLALLVMGFFHVNLESYAGTVLSKPVWEIGITVAFFAIWLDYPSGFRYKRAVQGAGVLLLVVLALLYKGKEGPLAPHWWGILGLIGWSYLLCAGAYLLARGRFWVLLAFAAFFLAFNIAVHAHLLTGLEGIRPYVWIVGNGSMPALTMAGVVTICWYRTSKNFLPWAALAGAGCIALGFGLRSLGGISKIRDTPSWVLICTAISIWVFAFFTWLIDQKNKASWFAWLKPAGTSTLTCYLVPYLLYSVYLLLHFKFPPPFDAGTGGLIKSLVTAAVVVWITGLLERAKLRLKV</sequence>
<keyword evidence="2" id="KW-0808">Transferase</keyword>
<evidence type="ECO:0000313" key="2">
    <source>
        <dbReference type="EMBL" id="TDX02369.1"/>
    </source>
</evidence>
<keyword evidence="1" id="KW-0812">Transmembrane</keyword>
<evidence type="ECO:0000313" key="3">
    <source>
        <dbReference type="Proteomes" id="UP000294498"/>
    </source>
</evidence>